<comment type="cofactor">
    <cofactor evidence="1 5">
        <name>pyridoxal 5'-phosphate</name>
        <dbReference type="ChEBI" id="CHEBI:597326"/>
    </cofactor>
</comment>
<evidence type="ECO:0000313" key="7">
    <source>
        <dbReference type="Proteomes" id="UP000636010"/>
    </source>
</evidence>
<dbReference type="SUPFAM" id="SSF53383">
    <property type="entry name" value="PLP-dependent transferases"/>
    <property type="match status" value="1"/>
</dbReference>
<dbReference type="Proteomes" id="UP000636010">
    <property type="component" value="Unassembled WGS sequence"/>
</dbReference>
<keyword evidence="7" id="KW-1185">Reference proteome</keyword>
<evidence type="ECO:0000256" key="4">
    <source>
        <dbReference type="ARBA" id="ARBA00038302"/>
    </source>
</evidence>
<proteinExistence type="inferred from homology"/>
<protein>
    <submittedName>
        <fullName evidence="6">Cytochrome d ubiquinol oxidase subunit I</fullName>
    </submittedName>
</protein>
<dbReference type="Gene3D" id="3.40.640.10">
    <property type="entry name" value="Type I PLP-dependent aspartate aminotransferase-like (Major domain)"/>
    <property type="match status" value="1"/>
</dbReference>
<evidence type="ECO:0000313" key="6">
    <source>
        <dbReference type="EMBL" id="GGC37920.1"/>
    </source>
</evidence>
<dbReference type="InterPro" id="IPR015421">
    <property type="entry name" value="PyrdxlP-dep_Trfase_major"/>
</dbReference>
<dbReference type="InterPro" id="IPR002129">
    <property type="entry name" value="PyrdxlP-dep_de-COase"/>
</dbReference>
<comment type="caution">
    <text evidence="6">The sequence shown here is derived from an EMBL/GenBank/DDBJ whole genome shotgun (WGS) entry which is preliminary data.</text>
</comment>
<dbReference type="EMBL" id="BMEC01000007">
    <property type="protein sequence ID" value="GGC37920.1"/>
    <property type="molecule type" value="Genomic_DNA"/>
</dbReference>
<dbReference type="RefSeq" id="WP_188463695.1">
    <property type="nucleotide sequence ID" value="NZ_BAABHU010000007.1"/>
</dbReference>
<evidence type="ECO:0000256" key="5">
    <source>
        <dbReference type="RuleBase" id="RU000382"/>
    </source>
</evidence>
<sequence length="406" mass="46227">MPQWKKLSHQQINERIFSALKENVNYYNEDKVGIPASHLDDKVFYQNAPFLEDAPFLSALIHNPNHIGCHTLGSSESFFKGTQAIEKEVIEICAGNILKGGEDDDFDGYVASGGTEANMQAVWIYRNYFMQEFGATLDEIALISSEDAHYSSAKASNVFQISFFRVPVENKNRKINHEAVKQTVETAKQEGKKYFIVVANMMTTMFGSVDDVACYTEVMRALDLPFKLHVDGAYGGFFYPFSKPENSLNFSNPDVNSITLDAHKMLQAPYGTGIFLIRKNWMTYANTQEASYVEGEDYTLIGSRSGANAIAIWMILMTYGPNGWYEKNMVLNHRAEWLCKKLKEKAIAFYRHPDANIVTIEAQYLKAEVCKKYGLVPDNHKNPQWYKVVVMDHVTIEKLERFIEEV</sequence>
<reference evidence="7" key="1">
    <citation type="journal article" date="2019" name="Int. J. Syst. Evol. Microbiol.">
        <title>The Global Catalogue of Microorganisms (GCM) 10K type strain sequencing project: providing services to taxonomists for standard genome sequencing and annotation.</title>
        <authorList>
            <consortium name="The Broad Institute Genomics Platform"/>
            <consortium name="The Broad Institute Genome Sequencing Center for Infectious Disease"/>
            <person name="Wu L."/>
            <person name="Ma J."/>
        </authorList>
    </citation>
    <scope>NUCLEOTIDE SEQUENCE [LARGE SCALE GENOMIC DNA]</scope>
    <source>
        <strain evidence="7">CGMCC 1.10832</strain>
    </source>
</reference>
<organism evidence="6 7">
    <name type="scientific">Marivirga lumbricoides</name>
    <dbReference type="NCBI Taxonomy" id="1046115"/>
    <lineage>
        <taxon>Bacteria</taxon>
        <taxon>Pseudomonadati</taxon>
        <taxon>Bacteroidota</taxon>
        <taxon>Cytophagia</taxon>
        <taxon>Cytophagales</taxon>
        <taxon>Marivirgaceae</taxon>
        <taxon>Marivirga</taxon>
    </lineage>
</organism>
<name>A0ABQ1MBW7_9BACT</name>
<gene>
    <name evidence="6" type="ORF">GCM10011506_24100</name>
</gene>
<comment type="similarity">
    <text evidence="4">Belongs to the group II decarboxylase family. Sphingosine-1-phosphate lyase subfamily.</text>
</comment>
<dbReference type="InterPro" id="IPR015422">
    <property type="entry name" value="PyrdxlP-dep_Trfase_small"/>
</dbReference>
<evidence type="ECO:0000256" key="2">
    <source>
        <dbReference type="ARBA" id="ARBA00022898"/>
    </source>
</evidence>
<keyword evidence="2 5" id="KW-0663">Pyridoxal phosphate</keyword>
<dbReference type="PANTHER" id="PTHR42735">
    <property type="match status" value="1"/>
</dbReference>
<keyword evidence="3 5" id="KW-0456">Lyase</keyword>
<dbReference type="Pfam" id="PF00282">
    <property type="entry name" value="Pyridoxal_deC"/>
    <property type="match status" value="1"/>
</dbReference>
<accession>A0ABQ1MBW7</accession>
<dbReference type="InterPro" id="IPR015424">
    <property type="entry name" value="PyrdxlP-dep_Trfase"/>
</dbReference>
<dbReference type="InterPro" id="IPR050477">
    <property type="entry name" value="GrpII_AminoAcid_Decarb"/>
</dbReference>
<dbReference type="Gene3D" id="3.90.1150.10">
    <property type="entry name" value="Aspartate Aminotransferase, domain 1"/>
    <property type="match status" value="1"/>
</dbReference>
<evidence type="ECO:0000256" key="3">
    <source>
        <dbReference type="ARBA" id="ARBA00023239"/>
    </source>
</evidence>
<evidence type="ECO:0000256" key="1">
    <source>
        <dbReference type="ARBA" id="ARBA00001933"/>
    </source>
</evidence>
<dbReference type="PANTHER" id="PTHR42735:SF6">
    <property type="entry name" value="SPHINGOSINE-1-PHOSPHATE LYASE 1"/>
    <property type="match status" value="1"/>
</dbReference>